<protein>
    <submittedName>
        <fullName evidence="3">Polyisoprenoid-binding protein</fullName>
    </submittedName>
</protein>
<evidence type="ECO:0000256" key="1">
    <source>
        <dbReference type="SAM" id="SignalP"/>
    </source>
</evidence>
<dbReference type="AlphaFoldDB" id="A0A2W5QYZ7"/>
<dbReference type="InterPro" id="IPR036761">
    <property type="entry name" value="TTHA0802/YceI-like_sf"/>
</dbReference>
<dbReference type="Gene3D" id="2.40.128.110">
    <property type="entry name" value="Lipid/polyisoprenoid-binding, YceI-like"/>
    <property type="match status" value="1"/>
</dbReference>
<name>A0A2W5QYZ7_9SPHN</name>
<feature type="chain" id="PRO_5015865066" evidence="1">
    <location>
        <begin position="22"/>
        <end position="222"/>
    </location>
</feature>
<evidence type="ECO:0000313" key="4">
    <source>
        <dbReference type="Proteomes" id="UP000249082"/>
    </source>
</evidence>
<dbReference type="Pfam" id="PF04264">
    <property type="entry name" value="YceI"/>
    <property type="match status" value="1"/>
</dbReference>
<comment type="caution">
    <text evidence="3">The sequence shown here is derived from an EMBL/GenBank/DDBJ whole genome shotgun (WGS) entry which is preliminary data.</text>
</comment>
<dbReference type="Proteomes" id="UP000249082">
    <property type="component" value="Unassembled WGS sequence"/>
</dbReference>
<feature type="signal peptide" evidence="1">
    <location>
        <begin position="1"/>
        <end position="21"/>
    </location>
</feature>
<reference evidence="3 4" key="1">
    <citation type="submission" date="2017-08" db="EMBL/GenBank/DDBJ databases">
        <title>Infants hospitalized years apart are colonized by the same room-sourced microbial strains.</title>
        <authorList>
            <person name="Brooks B."/>
            <person name="Olm M.R."/>
            <person name="Firek B.A."/>
            <person name="Baker R."/>
            <person name="Thomas B.C."/>
            <person name="Morowitz M.J."/>
            <person name="Banfield J.F."/>
        </authorList>
    </citation>
    <scope>NUCLEOTIDE SEQUENCE [LARGE SCALE GENOMIC DNA]</scope>
    <source>
        <strain evidence="3">S2_005_002_R2_33</strain>
    </source>
</reference>
<dbReference type="SMART" id="SM00867">
    <property type="entry name" value="YceI"/>
    <property type="match status" value="1"/>
</dbReference>
<dbReference type="PANTHER" id="PTHR34406">
    <property type="entry name" value="PROTEIN YCEI"/>
    <property type="match status" value="1"/>
</dbReference>
<dbReference type="PANTHER" id="PTHR34406:SF1">
    <property type="entry name" value="PROTEIN YCEI"/>
    <property type="match status" value="1"/>
</dbReference>
<feature type="domain" description="Lipid/polyisoprenoid-binding YceI-like" evidence="2">
    <location>
        <begin position="47"/>
        <end position="220"/>
    </location>
</feature>
<gene>
    <name evidence="3" type="ORF">DI555_04230</name>
</gene>
<proteinExistence type="predicted"/>
<sequence>MRRFLVLSTIIGMTIAGGAVATAPLWAQGQPSAPPGKRDAALVKSGTYEADPHHTLVEWQVDHMGFSPYFGLFGDITGTLQLDPKAPENAKVSVTIPVAKVTTASPGLTEHLLRGPKEAGGKADFFGPSPAAATFVSTEVRRKGADEAEVTGNLTLNGVTKPVTLSARFYGAGPVPAQMGGGENVGFEATTKISRSAFGIGFGVPMVSDEVQLKIAAAFIKK</sequence>
<evidence type="ECO:0000313" key="3">
    <source>
        <dbReference type="EMBL" id="PZQ56570.1"/>
    </source>
</evidence>
<dbReference type="InterPro" id="IPR007372">
    <property type="entry name" value="Lipid/polyisoprenoid-bd_YceI"/>
</dbReference>
<accession>A0A2W5QYZ7</accession>
<dbReference type="EMBL" id="QFPX01000003">
    <property type="protein sequence ID" value="PZQ56570.1"/>
    <property type="molecule type" value="Genomic_DNA"/>
</dbReference>
<keyword evidence="1" id="KW-0732">Signal</keyword>
<dbReference type="SUPFAM" id="SSF101874">
    <property type="entry name" value="YceI-like"/>
    <property type="match status" value="1"/>
</dbReference>
<evidence type="ECO:0000259" key="2">
    <source>
        <dbReference type="SMART" id="SM00867"/>
    </source>
</evidence>
<organism evidence="3 4">
    <name type="scientific">Novosphingobium pentaromativorans</name>
    <dbReference type="NCBI Taxonomy" id="205844"/>
    <lineage>
        <taxon>Bacteria</taxon>
        <taxon>Pseudomonadati</taxon>
        <taxon>Pseudomonadota</taxon>
        <taxon>Alphaproteobacteria</taxon>
        <taxon>Sphingomonadales</taxon>
        <taxon>Sphingomonadaceae</taxon>
        <taxon>Novosphingobium</taxon>
    </lineage>
</organism>